<dbReference type="Gene3D" id="1.25.40.10">
    <property type="entry name" value="Tetratricopeptide repeat domain"/>
    <property type="match status" value="1"/>
</dbReference>
<dbReference type="InterPro" id="IPR056834">
    <property type="entry name" value="ARM_TT21_C"/>
</dbReference>
<dbReference type="InterPro" id="IPR040364">
    <property type="entry name" value="TTC21A/TTC21B"/>
</dbReference>
<dbReference type="EMBL" id="JAHQIW010005005">
    <property type="protein sequence ID" value="KAJ1364552.1"/>
    <property type="molecule type" value="Genomic_DNA"/>
</dbReference>
<dbReference type="InterPro" id="IPR056835">
    <property type="entry name" value="ARM_TT21_5th"/>
</dbReference>
<organism evidence="3 4">
    <name type="scientific">Parelaphostrongylus tenuis</name>
    <name type="common">Meningeal worm</name>
    <dbReference type="NCBI Taxonomy" id="148309"/>
    <lineage>
        <taxon>Eukaryota</taxon>
        <taxon>Metazoa</taxon>
        <taxon>Ecdysozoa</taxon>
        <taxon>Nematoda</taxon>
        <taxon>Chromadorea</taxon>
        <taxon>Rhabditida</taxon>
        <taxon>Rhabditina</taxon>
        <taxon>Rhabditomorpha</taxon>
        <taxon>Strongyloidea</taxon>
        <taxon>Metastrongylidae</taxon>
        <taxon>Parelaphostrongylus</taxon>
    </lineage>
</organism>
<evidence type="ECO:0000259" key="2">
    <source>
        <dbReference type="Pfam" id="PF25064"/>
    </source>
</evidence>
<evidence type="ECO:0000313" key="4">
    <source>
        <dbReference type="Proteomes" id="UP001196413"/>
    </source>
</evidence>
<protein>
    <submittedName>
        <fullName evidence="3">Tetratricopeptide repeat protein 21B</fullName>
    </submittedName>
</protein>
<dbReference type="Pfam" id="PF25064">
    <property type="entry name" value="ARM_TT21_5th"/>
    <property type="match status" value="1"/>
</dbReference>
<feature type="domain" description="Tetratricopeptide repeat protein 21A/21B fifth ARM repeats" evidence="2">
    <location>
        <begin position="17"/>
        <end position="101"/>
    </location>
</feature>
<dbReference type="PANTHER" id="PTHR14699:SF0">
    <property type="entry name" value="TETRATRICOPEPTIDE REPEAT PROTEIN 21 HOMOLOG"/>
    <property type="match status" value="1"/>
</dbReference>
<dbReference type="SUPFAM" id="SSF48452">
    <property type="entry name" value="TPR-like"/>
    <property type="match status" value="2"/>
</dbReference>
<dbReference type="GO" id="GO:0005929">
    <property type="term" value="C:cilium"/>
    <property type="evidence" value="ECO:0007669"/>
    <property type="project" value="GOC"/>
</dbReference>
<dbReference type="Proteomes" id="UP001196413">
    <property type="component" value="Unassembled WGS sequence"/>
</dbReference>
<proteinExistence type="predicted"/>
<keyword evidence="4" id="KW-1185">Reference proteome</keyword>
<accession>A0AAD5N8E6</accession>
<reference evidence="3" key="1">
    <citation type="submission" date="2021-06" db="EMBL/GenBank/DDBJ databases">
        <title>Parelaphostrongylus tenuis whole genome reference sequence.</title>
        <authorList>
            <person name="Garwood T.J."/>
            <person name="Larsen P.A."/>
            <person name="Fountain-Jones N.M."/>
            <person name="Garbe J.R."/>
            <person name="Macchietto M.G."/>
            <person name="Kania S.A."/>
            <person name="Gerhold R.W."/>
            <person name="Richards J.E."/>
            <person name="Wolf T.M."/>
        </authorList>
    </citation>
    <scope>NUCLEOTIDE SEQUENCE</scope>
    <source>
        <strain evidence="3">MNPRO001-30</strain>
        <tissue evidence="3">Meninges</tissue>
    </source>
</reference>
<feature type="domain" description="Tetratricopeptide repeat protein 21A/21B C-terminal ARM" evidence="1">
    <location>
        <begin position="131"/>
        <end position="340"/>
    </location>
</feature>
<sequence length="345" mass="39468">MVSPSSILIRISEFGYDHYHALARCLELEWRAGHVEQADKFLKRAVENNPRASVDAGYNYCKGLHEWFSGEPNAALQAFNRARRDLEWGERALYNMIEIVLNPDNEIIGGEARDPLEERTDDADREMAAKTAERFLKEVTFKNNNSKYMLMENSILVASGVRSNIQRALDKLLPVLGNEGEKVCSVGAVLVVARAYMLLKQTPKAKAVLKRVIAHPWSLEDADYLEKCWLLLADLYINQNKSEQANGILRTVLQHNASSIKAFEFLGFLLEREQKFSDAAANYDDAWKLSRMRNPAIGYKLAYNLLKCKRLFDCIEVCHQVLKTYPTYPKIKKEIMDKARMSIRS</sequence>
<name>A0AAD5N8E6_PARTN</name>
<dbReference type="GO" id="GO:0061512">
    <property type="term" value="P:protein localization to cilium"/>
    <property type="evidence" value="ECO:0007669"/>
    <property type="project" value="TreeGrafter"/>
</dbReference>
<dbReference type="GO" id="GO:0035721">
    <property type="term" value="P:intraciliary retrograde transport"/>
    <property type="evidence" value="ECO:0007669"/>
    <property type="project" value="TreeGrafter"/>
</dbReference>
<evidence type="ECO:0000313" key="3">
    <source>
        <dbReference type="EMBL" id="KAJ1364552.1"/>
    </source>
</evidence>
<gene>
    <name evidence="3" type="primary">TTC21B</name>
    <name evidence="3" type="ORF">KIN20_024674</name>
</gene>
<dbReference type="AlphaFoldDB" id="A0AAD5N8E6"/>
<evidence type="ECO:0000259" key="1">
    <source>
        <dbReference type="Pfam" id="PF25063"/>
    </source>
</evidence>
<dbReference type="InterPro" id="IPR011990">
    <property type="entry name" value="TPR-like_helical_dom_sf"/>
</dbReference>
<dbReference type="Pfam" id="PF25063">
    <property type="entry name" value="ARM_TT21_C"/>
    <property type="match status" value="1"/>
</dbReference>
<dbReference type="PANTHER" id="PTHR14699">
    <property type="entry name" value="STI2 PROTEIN-RELATED"/>
    <property type="match status" value="1"/>
</dbReference>
<dbReference type="GO" id="GO:0030991">
    <property type="term" value="C:intraciliary transport particle A"/>
    <property type="evidence" value="ECO:0007669"/>
    <property type="project" value="TreeGrafter"/>
</dbReference>
<dbReference type="FunFam" id="1.25.40.10:FF:000219">
    <property type="entry name" value="Tetratricopeptide repeat domain 21B"/>
    <property type="match status" value="1"/>
</dbReference>
<comment type="caution">
    <text evidence="3">The sequence shown here is derived from an EMBL/GenBank/DDBJ whole genome shotgun (WGS) entry which is preliminary data.</text>
</comment>